<dbReference type="InterPro" id="IPR011493">
    <property type="entry name" value="GLUG"/>
</dbReference>
<evidence type="ECO:0000313" key="4">
    <source>
        <dbReference type="Proteomes" id="UP000035929"/>
    </source>
</evidence>
<evidence type="ECO:0000259" key="2">
    <source>
        <dbReference type="Pfam" id="PF07581"/>
    </source>
</evidence>
<dbReference type="RefSeq" id="WP_048468033.1">
    <property type="nucleotide sequence ID" value="NZ_LABX01000416.1"/>
</dbReference>
<accession>A0A0J6RPW3</accession>
<feature type="domain" description="GLUG" evidence="2">
    <location>
        <begin position="183"/>
        <end position="209"/>
    </location>
</feature>
<name>A0A0J6RPW3_9HYPH</name>
<gene>
    <name evidence="3" type="ORF">VP06_32995</name>
</gene>
<dbReference type="Pfam" id="PF07581">
    <property type="entry name" value="Glug"/>
    <property type="match status" value="2"/>
</dbReference>
<dbReference type="AlphaFoldDB" id="A0A0J6RPW3"/>
<dbReference type="Proteomes" id="UP000035929">
    <property type="component" value="Unassembled WGS sequence"/>
</dbReference>
<feature type="region of interest" description="Disordered" evidence="1">
    <location>
        <begin position="793"/>
        <end position="815"/>
    </location>
</feature>
<comment type="caution">
    <text evidence="3">The sequence shown here is derived from an EMBL/GenBank/DDBJ whole genome shotgun (WGS) entry which is preliminary data.</text>
</comment>
<feature type="non-terminal residue" evidence="3">
    <location>
        <position position="1"/>
    </location>
</feature>
<dbReference type="EMBL" id="LABX01000416">
    <property type="protein sequence ID" value="KMO24910.1"/>
    <property type="molecule type" value="Genomic_DNA"/>
</dbReference>
<feature type="non-terminal residue" evidence="3">
    <location>
        <position position="1034"/>
    </location>
</feature>
<organism evidence="3 4">
    <name type="scientific">Methylobacterium aquaticum</name>
    <dbReference type="NCBI Taxonomy" id="270351"/>
    <lineage>
        <taxon>Bacteria</taxon>
        <taxon>Pseudomonadati</taxon>
        <taxon>Pseudomonadota</taxon>
        <taxon>Alphaproteobacteria</taxon>
        <taxon>Hyphomicrobiales</taxon>
        <taxon>Methylobacteriaceae</taxon>
        <taxon>Methylobacterium</taxon>
    </lineage>
</organism>
<feature type="domain" description="GLUG" evidence="2">
    <location>
        <begin position="129"/>
        <end position="155"/>
    </location>
</feature>
<dbReference type="Gene3D" id="2.160.20.110">
    <property type="match status" value="2"/>
</dbReference>
<evidence type="ECO:0000313" key="3">
    <source>
        <dbReference type="EMBL" id="KMO24910.1"/>
    </source>
</evidence>
<feature type="compositionally biased region" description="Polar residues" evidence="1">
    <location>
        <begin position="793"/>
        <end position="812"/>
    </location>
</feature>
<proteinExistence type="predicted"/>
<sequence length="1034" mass="98299">ADLDGIDGVAAVSGGTITNQSAAGGVSGRYALAGDLDASGTTYTDALVGISDTNSFAGRFEGLGHTITDLTIGKSGDYTGLFGRVLASGVVRDIGLVGGSVIGSSDAGGLVGTNFGSVVYATATGSVSGGSNVGGLVGRNLGGSVVQSTATGHVSGNSDVGGLVGANLAGSVVQSTATGHVSGGSDVGGLVGGNFGGSVVQSTATGRVSGGNNVGGLVGGLFGGSVVQSYWDTQTSGAGSNGGGTGLTTAQLQQATLPGGFDAAVWGSGPGLYPYLKSFYPNGVQAVSGTTYRDAGATLAASGAAGTVTVSLDAGGSRLGQASTGANGAYYIALPAGTLANGASFVASVPTNGSLSTAAATLATSTGAAALGGANLYGGALTALTSADRLSQAPSLSDARTSATAVASSATQTLISGLTGRGLIASNAGGFTLDQAVTTGGTFVVQTTAAGAPLTVAQPITIQDGGSLGLATAGTLSINADVTANGAVAVTLASGSRQVLNEYNAVVATIEDYAFAAGKGLTFTGAATGQSLTINGQGYTLVRSMADLDGIDGVAAVSGGAITNQSAAGGLSGRYALAGDLAAAGTTYTDALVGTNSSTSAATQFSGTFAGLGHAITGLTIGKSGDWAGLFGFVARDGAVRDVNLLGGSIAGSSIVGGLVGENRGIVTQSTTSAAVSSTGQLTAGFGGLVGINGGTVSRSMASGPVSGSYSVGGLVGSNSETISQSLASGPVSGIESVGGLVGFHLNGLVSQSLALGAVSSSGANRNVGGLNGDIAIAFVTQSYWDTQASGRATTAKNQGSGLTTAQLQGSRPTGFGPTVWGSDTGLYPYLRSFYPNGVQAVTGTAYRDAGATLAASGAAGAVTVSLDAGGSRLGQASTGANGTYYLALPAGTLANGTSFVASVPTVAGLSNAAATLATSTYATTAPAQGGVNLYGGALTVPATADRLSLAPSLADARSATSGVASTATATLISGLSGRGFATSAAAFTLDTAVDPAGTTVVQTGAGAAITVTAAQVLNAGGSLGLISGGALRI</sequence>
<evidence type="ECO:0000256" key="1">
    <source>
        <dbReference type="SAM" id="MobiDB-lite"/>
    </source>
</evidence>
<protein>
    <recommendedName>
        <fullName evidence="2">GLUG domain-containing protein</fullName>
    </recommendedName>
</protein>
<reference evidence="3 4" key="1">
    <citation type="submission" date="2015-03" db="EMBL/GenBank/DDBJ databases">
        <title>Genome sequencing of Methylobacterium aquaticum DSM16371 type strain.</title>
        <authorList>
            <person name="Chaudhry V."/>
            <person name="Patil P.B."/>
        </authorList>
    </citation>
    <scope>NUCLEOTIDE SEQUENCE [LARGE SCALE GENOMIC DNA]</scope>
    <source>
        <strain evidence="3 4">DSM 16371</strain>
    </source>
</reference>